<dbReference type="OrthoDB" id="5702018at2"/>
<dbReference type="Pfam" id="PF06724">
    <property type="entry name" value="DUF1206"/>
    <property type="match status" value="3"/>
</dbReference>
<gene>
    <name evidence="3" type="ORF">CBW24_10730</name>
</gene>
<evidence type="ECO:0000313" key="4">
    <source>
        <dbReference type="Proteomes" id="UP000219050"/>
    </source>
</evidence>
<reference evidence="3 4" key="1">
    <citation type="submission" date="2017-05" db="EMBL/GenBank/DDBJ databases">
        <title>Comparative genomic and metabolic analysis of manganese-oxidizing mechanisms in Celeribater manganoxidans DY25T: its adaption to the environment of polymetallic nodule.</title>
        <authorList>
            <person name="Wang X."/>
        </authorList>
    </citation>
    <scope>NUCLEOTIDE SEQUENCE [LARGE SCALE GENOMIC DNA]</scope>
    <source>
        <strain evidence="3 4">DY25</strain>
    </source>
</reference>
<feature type="transmembrane region" description="Helical" evidence="1">
    <location>
        <begin position="17"/>
        <end position="36"/>
    </location>
</feature>
<protein>
    <recommendedName>
        <fullName evidence="2">DUF1206 domain-containing protein</fullName>
    </recommendedName>
</protein>
<feature type="domain" description="DUF1206" evidence="2">
    <location>
        <begin position="97"/>
        <end position="164"/>
    </location>
</feature>
<feature type="domain" description="DUF1206" evidence="2">
    <location>
        <begin position="15"/>
        <end position="81"/>
    </location>
</feature>
<feature type="transmembrane region" description="Helical" evidence="1">
    <location>
        <begin position="140"/>
        <end position="160"/>
    </location>
</feature>
<dbReference type="AlphaFoldDB" id="A0A291M124"/>
<evidence type="ECO:0000259" key="2">
    <source>
        <dbReference type="Pfam" id="PF06724"/>
    </source>
</evidence>
<organism evidence="3 4">
    <name type="scientific">Pacificitalea manganoxidans</name>
    <dbReference type="NCBI Taxonomy" id="1411902"/>
    <lineage>
        <taxon>Bacteria</taxon>
        <taxon>Pseudomonadati</taxon>
        <taxon>Pseudomonadota</taxon>
        <taxon>Alphaproteobacteria</taxon>
        <taxon>Rhodobacterales</taxon>
        <taxon>Paracoccaceae</taxon>
        <taxon>Pacificitalea</taxon>
    </lineage>
</organism>
<feature type="domain" description="DUF1206" evidence="2">
    <location>
        <begin position="187"/>
        <end position="256"/>
    </location>
</feature>
<keyword evidence="1" id="KW-1133">Transmembrane helix</keyword>
<feature type="transmembrane region" description="Helical" evidence="1">
    <location>
        <begin position="228"/>
        <end position="251"/>
    </location>
</feature>
<keyword evidence="1" id="KW-0472">Membrane</keyword>
<evidence type="ECO:0000313" key="3">
    <source>
        <dbReference type="EMBL" id="ATI42435.1"/>
    </source>
</evidence>
<dbReference type="InterPro" id="IPR009597">
    <property type="entry name" value="DUF1206"/>
</dbReference>
<sequence length="282" mass="29570">MDNRAPAWVVPVMRAGYTARGTIYAIVGVLALLAAWHGGQAEGTTDSMAQLRKHPLGVPALWLIAVGLVAYAVWRVLDAAMDLEDYGHNAKGVIARIGQTVSGIIHLGLAFSAARSAMGGGSGGQSGTESLTSKVLAMPGGAWIVGAAGLIVIGSGIYYVHKGWAEKYREHLRASALMEKLNPAAKAGLVAHGIVIGMIGVFLIYAAVTHSPEQAGGLGQAFETVRQAAFGRILLGLLALGMIGFAIYCWIEAVYRIVPRRDGNDVKTLARKAEGKARQAMA</sequence>
<keyword evidence="4" id="KW-1185">Reference proteome</keyword>
<evidence type="ECO:0000256" key="1">
    <source>
        <dbReference type="SAM" id="Phobius"/>
    </source>
</evidence>
<dbReference type="KEGG" id="cmag:CBW24_10730"/>
<dbReference type="RefSeq" id="WP_097373576.1">
    <property type="nucleotide sequence ID" value="NZ_CP021404.1"/>
</dbReference>
<feature type="transmembrane region" description="Helical" evidence="1">
    <location>
        <begin position="56"/>
        <end position="74"/>
    </location>
</feature>
<feature type="transmembrane region" description="Helical" evidence="1">
    <location>
        <begin position="187"/>
        <end position="208"/>
    </location>
</feature>
<name>A0A291M124_9RHOB</name>
<dbReference type="Proteomes" id="UP000219050">
    <property type="component" value="Chromosome"/>
</dbReference>
<keyword evidence="1" id="KW-0812">Transmembrane</keyword>
<proteinExistence type="predicted"/>
<dbReference type="EMBL" id="CP021404">
    <property type="protein sequence ID" value="ATI42435.1"/>
    <property type="molecule type" value="Genomic_DNA"/>
</dbReference>
<accession>A0A291M124</accession>